<evidence type="ECO:0000313" key="2">
    <source>
        <dbReference type="Proteomes" id="UP000218418"/>
    </source>
</evidence>
<dbReference type="OrthoDB" id="571842at2"/>
<dbReference type="EMBL" id="AP018227">
    <property type="protein sequence ID" value="BAY86025.1"/>
    <property type="molecule type" value="Genomic_DNA"/>
</dbReference>
<reference evidence="1 2" key="1">
    <citation type="submission" date="2017-06" db="EMBL/GenBank/DDBJ databases">
        <title>Genome sequencing of cyanobaciteial culture collection at National Institute for Environmental Studies (NIES).</title>
        <authorList>
            <person name="Hirose Y."/>
            <person name="Shimura Y."/>
            <person name="Fujisawa T."/>
            <person name="Nakamura Y."/>
            <person name="Kawachi M."/>
        </authorList>
    </citation>
    <scope>NUCLEOTIDE SEQUENCE [LARGE SCALE GENOMIC DNA]</scope>
    <source>
        <strain evidence="1 2">NIES-267</strain>
    </source>
</reference>
<evidence type="ECO:0000313" key="1">
    <source>
        <dbReference type="EMBL" id="BAY86025.1"/>
    </source>
</evidence>
<proteinExistence type="predicted"/>
<organism evidence="1 2">
    <name type="scientific">Calothrix parasitica NIES-267</name>
    <dbReference type="NCBI Taxonomy" id="1973488"/>
    <lineage>
        <taxon>Bacteria</taxon>
        <taxon>Bacillati</taxon>
        <taxon>Cyanobacteriota</taxon>
        <taxon>Cyanophyceae</taxon>
        <taxon>Nostocales</taxon>
        <taxon>Calotrichaceae</taxon>
        <taxon>Calothrix</taxon>
    </lineage>
</organism>
<keyword evidence="2" id="KW-1185">Reference proteome</keyword>
<name>A0A1Z4LXN7_9CYAN</name>
<protein>
    <submittedName>
        <fullName evidence="1">Uncharacterized protein</fullName>
    </submittedName>
</protein>
<dbReference type="AlphaFoldDB" id="A0A1Z4LXN7"/>
<dbReference type="Proteomes" id="UP000218418">
    <property type="component" value="Chromosome"/>
</dbReference>
<accession>A0A1Z4LXN7</accession>
<sequence length="236" mass="25578">MKKNNKLTISLIGISTISLISINGAYALEIKNPLVTVIEQLQEQTGSVNKYISSTISRKLDNLSKSLEGDLQAVVQEAAGVLGLPDAGEVRKEIEVIASDSNNTVNSVDRATNELDRQITRASGFTLTKEGQENMKAEVEKTQTSIETVSIFSDAAQNDVVTQNVMKRIAQQNTQISGILGAIRSDGLKTKQSQDLANLNLTNISRSLDGQNQARQKEVVGQGFSNLRTAAQSRLF</sequence>
<gene>
    <name evidence="1" type="ORF">NIES267_55310</name>
</gene>